<evidence type="ECO:0000313" key="5">
    <source>
        <dbReference type="Proteomes" id="UP000834106"/>
    </source>
</evidence>
<evidence type="ECO:0000313" key="4">
    <source>
        <dbReference type="EMBL" id="CAI9758484.1"/>
    </source>
</evidence>
<keyword evidence="1" id="KW-0143">Chaperone</keyword>
<dbReference type="InterPro" id="IPR020892">
    <property type="entry name" value="Cyclophilin-type_PPIase_CS"/>
</dbReference>
<dbReference type="PRINTS" id="PR00153">
    <property type="entry name" value="CSAPPISMRASE"/>
</dbReference>
<evidence type="ECO:0000259" key="3">
    <source>
        <dbReference type="PROSITE" id="PS50072"/>
    </source>
</evidence>
<dbReference type="Gene3D" id="2.40.100.10">
    <property type="entry name" value="Cyclophilin-like"/>
    <property type="match status" value="1"/>
</dbReference>
<dbReference type="PANTHER" id="PTHR45625:SF1">
    <property type="entry name" value="RING-TYPE E3 UBIQUITIN-PROTEIN LIGASE PPIL2"/>
    <property type="match status" value="1"/>
</dbReference>
<feature type="domain" description="PPIase cyclophilin-type" evidence="3">
    <location>
        <begin position="431"/>
        <end position="616"/>
    </location>
</feature>
<dbReference type="AlphaFoldDB" id="A0AAD2DLL2"/>
<dbReference type="GO" id="GO:0004523">
    <property type="term" value="F:RNA-DNA hybrid ribonuclease activity"/>
    <property type="evidence" value="ECO:0007669"/>
    <property type="project" value="InterPro"/>
</dbReference>
<dbReference type="GO" id="GO:0003676">
    <property type="term" value="F:nucleic acid binding"/>
    <property type="evidence" value="ECO:0007669"/>
    <property type="project" value="InterPro"/>
</dbReference>
<proteinExistence type="predicted"/>
<evidence type="ECO:0000256" key="2">
    <source>
        <dbReference type="SAM" id="MobiDB-lite"/>
    </source>
</evidence>
<dbReference type="Pfam" id="PF13966">
    <property type="entry name" value="zf-RVT"/>
    <property type="match status" value="1"/>
</dbReference>
<keyword evidence="5" id="KW-1185">Reference proteome</keyword>
<dbReference type="EMBL" id="OU503038">
    <property type="protein sequence ID" value="CAI9758484.1"/>
    <property type="molecule type" value="Genomic_DNA"/>
</dbReference>
<dbReference type="Pfam" id="PF13456">
    <property type="entry name" value="RVT_3"/>
    <property type="match status" value="1"/>
</dbReference>
<dbReference type="GO" id="GO:0000209">
    <property type="term" value="P:protein polyubiquitination"/>
    <property type="evidence" value="ECO:0007669"/>
    <property type="project" value="TreeGrafter"/>
</dbReference>
<gene>
    <name evidence="4" type="ORF">FPE_LOCUS5914</name>
</gene>
<dbReference type="GO" id="GO:0006457">
    <property type="term" value="P:protein folding"/>
    <property type="evidence" value="ECO:0007669"/>
    <property type="project" value="InterPro"/>
</dbReference>
<dbReference type="GO" id="GO:0071013">
    <property type="term" value="C:catalytic step 2 spliceosome"/>
    <property type="evidence" value="ECO:0007669"/>
    <property type="project" value="TreeGrafter"/>
</dbReference>
<organism evidence="4 5">
    <name type="scientific">Fraxinus pennsylvanica</name>
    <dbReference type="NCBI Taxonomy" id="56036"/>
    <lineage>
        <taxon>Eukaryota</taxon>
        <taxon>Viridiplantae</taxon>
        <taxon>Streptophyta</taxon>
        <taxon>Embryophyta</taxon>
        <taxon>Tracheophyta</taxon>
        <taxon>Spermatophyta</taxon>
        <taxon>Magnoliopsida</taxon>
        <taxon>eudicotyledons</taxon>
        <taxon>Gunneridae</taxon>
        <taxon>Pentapetalae</taxon>
        <taxon>asterids</taxon>
        <taxon>lamiids</taxon>
        <taxon>Lamiales</taxon>
        <taxon>Oleaceae</taxon>
        <taxon>Oleeae</taxon>
        <taxon>Fraxinus</taxon>
    </lineage>
</organism>
<dbReference type="SUPFAM" id="SSF50891">
    <property type="entry name" value="Cyclophilin-like"/>
    <property type="match status" value="1"/>
</dbReference>
<dbReference type="GO" id="GO:0003755">
    <property type="term" value="F:peptidyl-prolyl cis-trans isomerase activity"/>
    <property type="evidence" value="ECO:0007669"/>
    <property type="project" value="InterPro"/>
</dbReference>
<dbReference type="PANTHER" id="PTHR45625">
    <property type="entry name" value="PEPTIDYL-PROLYL CIS-TRANS ISOMERASE-RELATED"/>
    <property type="match status" value="1"/>
</dbReference>
<dbReference type="PROSITE" id="PS00170">
    <property type="entry name" value="CSA_PPIASE_1"/>
    <property type="match status" value="1"/>
</dbReference>
<dbReference type="InterPro" id="IPR044666">
    <property type="entry name" value="Cyclophilin_A-like"/>
</dbReference>
<dbReference type="Pfam" id="PF00160">
    <property type="entry name" value="Pro_isomerase"/>
    <property type="match status" value="1"/>
</dbReference>
<reference evidence="4" key="1">
    <citation type="submission" date="2023-05" db="EMBL/GenBank/DDBJ databases">
        <authorList>
            <person name="Huff M."/>
        </authorList>
    </citation>
    <scope>NUCLEOTIDE SEQUENCE</scope>
</reference>
<accession>A0AAD2DLL2</accession>
<dbReference type="PROSITE" id="PS50072">
    <property type="entry name" value="CSA_PPIASE_2"/>
    <property type="match status" value="1"/>
</dbReference>
<dbReference type="InterPro" id="IPR002130">
    <property type="entry name" value="Cyclophilin-type_PPIase_dom"/>
</dbReference>
<feature type="compositionally biased region" description="Polar residues" evidence="2">
    <location>
        <begin position="568"/>
        <end position="577"/>
    </location>
</feature>
<evidence type="ECO:0000256" key="1">
    <source>
        <dbReference type="ARBA" id="ARBA00023186"/>
    </source>
</evidence>
<dbReference type="InterPro" id="IPR026960">
    <property type="entry name" value="RVT-Znf"/>
</dbReference>
<sequence length="616" mass="71431">MAAVCDLSESGRELEYHNGRRVSFWFDNWLCMKPLINQITRPIPSISHEWHVIDVLNGDSWDFRLLSNCLPTEVLDDLNLCCLPRDELEDDIQIWNLAGNGQFSLALAYLALLDLGFSDDHGYWDLAWQWQGPQRIRAFLWLCMHNKLFTNYDRNRRHLTNDSSCHVCHNGVESIFHVLRDWLLTKALWLKFLPRSNNAKFFDLNLKDWMVCNLRNSFTARENLEWRMLFGFACWYIWKWRNNLVFNKARVDCSLKPKIILHAVHACVAAFDALATVGEVNAVRREALISWIRRSMEAWKNGWRKVQVQVDNSVVAWIFNKNSLKSIQNGNLISRVQMLLYQDWQVQILLVYREANTIADHMTNLAFVQIDRFIWTAVNAQLVKSRFTTGAASGSFTSTSFDPVTKHEYEYTMVEKNPKKKGYIRLQMTHGDLNIELHCDITPRTCENFITLCECGYYNGVAFHRNIRNFMLQGGDPTGTGIGGESTWGKPFKDELNSKLLHSGRGIHWKKSLLMMMTDLWKRLRLSVQMSMSIRTQNQMKRRRKREKEKANYEKNAEDEENDKIGSWYSNPVTGATGTPAVGDGVRKYLKARIGQVSSTTALDSDMPTVSTVKKR</sequence>
<dbReference type="InterPro" id="IPR002156">
    <property type="entry name" value="RNaseH_domain"/>
</dbReference>
<dbReference type="CDD" id="cd06222">
    <property type="entry name" value="RNase_H_like"/>
    <property type="match status" value="1"/>
</dbReference>
<dbReference type="InterPro" id="IPR029000">
    <property type="entry name" value="Cyclophilin-like_dom_sf"/>
</dbReference>
<protein>
    <recommendedName>
        <fullName evidence="3">PPIase cyclophilin-type domain-containing protein</fullName>
    </recommendedName>
</protein>
<dbReference type="InterPro" id="IPR044730">
    <property type="entry name" value="RNase_H-like_dom_plant"/>
</dbReference>
<dbReference type="Proteomes" id="UP000834106">
    <property type="component" value="Chromosome 3"/>
</dbReference>
<feature type="region of interest" description="Disordered" evidence="2">
    <location>
        <begin position="536"/>
        <end position="581"/>
    </location>
</feature>
<dbReference type="GO" id="GO:0061630">
    <property type="term" value="F:ubiquitin protein ligase activity"/>
    <property type="evidence" value="ECO:0007669"/>
    <property type="project" value="TreeGrafter"/>
</dbReference>
<name>A0AAD2DLL2_9LAMI</name>